<evidence type="ECO:0000313" key="1">
    <source>
        <dbReference type="EMBL" id="CAJ2669740.1"/>
    </source>
</evidence>
<protein>
    <submittedName>
        <fullName evidence="1">Uncharacterized protein</fullName>
    </submittedName>
</protein>
<reference evidence="1" key="1">
    <citation type="submission" date="2023-10" db="EMBL/GenBank/DDBJ databases">
        <authorList>
            <person name="Rodriguez Cubillos JULIANA M."/>
            <person name="De Vega J."/>
        </authorList>
    </citation>
    <scope>NUCLEOTIDE SEQUENCE</scope>
</reference>
<dbReference type="Proteomes" id="UP001177021">
    <property type="component" value="Unassembled WGS sequence"/>
</dbReference>
<sequence>MAKIVKFTVFMIILLSLFFVATNLDVGGICVRDKDCPNRLCPYPHHMRCRKSICICR</sequence>
<accession>A0ACB0LM90</accession>
<dbReference type="EMBL" id="CASHSV030000615">
    <property type="protein sequence ID" value="CAJ2669740.1"/>
    <property type="molecule type" value="Genomic_DNA"/>
</dbReference>
<keyword evidence="2" id="KW-1185">Reference proteome</keyword>
<evidence type="ECO:0000313" key="2">
    <source>
        <dbReference type="Proteomes" id="UP001177021"/>
    </source>
</evidence>
<gene>
    <name evidence="1" type="ORF">MILVUS5_LOCUS33884</name>
</gene>
<name>A0ACB0LM90_TRIPR</name>
<organism evidence="1 2">
    <name type="scientific">Trifolium pratense</name>
    <name type="common">Red clover</name>
    <dbReference type="NCBI Taxonomy" id="57577"/>
    <lineage>
        <taxon>Eukaryota</taxon>
        <taxon>Viridiplantae</taxon>
        <taxon>Streptophyta</taxon>
        <taxon>Embryophyta</taxon>
        <taxon>Tracheophyta</taxon>
        <taxon>Spermatophyta</taxon>
        <taxon>Magnoliopsida</taxon>
        <taxon>eudicotyledons</taxon>
        <taxon>Gunneridae</taxon>
        <taxon>Pentapetalae</taxon>
        <taxon>rosids</taxon>
        <taxon>fabids</taxon>
        <taxon>Fabales</taxon>
        <taxon>Fabaceae</taxon>
        <taxon>Papilionoideae</taxon>
        <taxon>50 kb inversion clade</taxon>
        <taxon>NPAAA clade</taxon>
        <taxon>Hologalegina</taxon>
        <taxon>IRL clade</taxon>
        <taxon>Trifolieae</taxon>
        <taxon>Trifolium</taxon>
    </lineage>
</organism>
<proteinExistence type="predicted"/>
<comment type="caution">
    <text evidence="1">The sequence shown here is derived from an EMBL/GenBank/DDBJ whole genome shotgun (WGS) entry which is preliminary data.</text>
</comment>